<keyword evidence="10" id="KW-0969">Cilium</keyword>
<dbReference type="InterPro" id="IPR010930">
    <property type="entry name" value="Flg_bb/hook_C_dom"/>
</dbReference>
<dbReference type="Pfam" id="PF06429">
    <property type="entry name" value="Flg_bbr_C"/>
    <property type="match status" value="1"/>
</dbReference>
<organism evidence="10 11">
    <name type="scientific">Serpens gallinarum</name>
    <dbReference type="NCBI Taxonomy" id="2763075"/>
    <lineage>
        <taxon>Bacteria</taxon>
        <taxon>Pseudomonadati</taxon>
        <taxon>Pseudomonadota</taxon>
        <taxon>Gammaproteobacteria</taxon>
        <taxon>Pseudomonadales</taxon>
        <taxon>Pseudomonadaceae</taxon>
        <taxon>Pseudomonas</taxon>
    </lineage>
</organism>
<evidence type="ECO:0000256" key="4">
    <source>
        <dbReference type="ARBA" id="ARBA00038560"/>
    </source>
</evidence>
<evidence type="ECO:0000313" key="11">
    <source>
        <dbReference type="Proteomes" id="UP000611945"/>
    </source>
</evidence>
<evidence type="ECO:0000259" key="9">
    <source>
        <dbReference type="Pfam" id="PF22692"/>
    </source>
</evidence>
<evidence type="ECO:0000259" key="8">
    <source>
        <dbReference type="Pfam" id="PF06429"/>
    </source>
</evidence>
<feature type="domain" description="Flagellar basal-body/hook protein C-terminal" evidence="8">
    <location>
        <begin position="195"/>
        <end position="239"/>
    </location>
</feature>
<evidence type="ECO:0000313" key="10">
    <source>
        <dbReference type="EMBL" id="MBD7976853.1"/>
    </source>
</evidence>
<dbReference type="InterPro" id="IPR037925">
    <property type="entry name" value="FlgE/F/G-like"/>
</dbReference>
<protein>
    <recommendedName>
        <fullName evidence="5 6">Flagellar basal-body rod protein FlgF</fullName>
    </recommendedName>
</protein>
<dbReference type="NCBIfam" id="NF009280">
    <property type="entry name" value="PRK12640.1"/>
    <property type="match status" value="1"/>
</dbReference>
<feature type="domain" description="Flagellar basal body rod protein N-terminal" evidence="7">
    <location>
        <begin position="6"/>
        <end position="35"/>
    </location>
</feature>
<keyword evidence="10" id="KW-0282">Flagellum</keyword>
<feature type="domain" description="Flagellar hook protein FlgE/F/G-like D1" evidence="9">
    <location>
        <begin position="81"/>
        <end position="145"/>
    </location>
</feature>
<dbReference type="Pfam" id="PF22692">
    <property type="entry name" value="LlgE_F_G_D1"/>
    <property type="match status" value="1"/>
</dbReference>
<dbReference type="RefSeq" id="WP_251835626.1">
    <property type="nucleotide sequence ID" value="NZ_JACSQG010000002.1"/>
</dbReference>
<accession>A0ABR8TM64</accession>
<evidence type="ECO:0000256" key="2">
    <source>
        <dbReference type="ARBA" id="ARBA00009677"/>
    </source>
</evidence>
<keyword evidence="11" id="KW-1185">Reference proteome</keyword>
<dbReference type="InterPro" id="IPR053967">
    <property type="entry name" value="LlgE_F_G-like_D1"/>
</dbReference>
<evidence type="ECO:0000256" key="6">
    <source>
        <dbReference type="RuleBase" id="RU362116"/>
    </source>
</evidence>
<name>A0ABR8TM64_9PSED</name>
<reference evidence="10 11" key="1">
    <citation type="submission" date="2020-08" db="EMBL/GenBank/DDBJ databases">
        <title>A Genomic Blueprint of the Chicken Gut Microbiome.</title>
        <authorList>
            <person name="Gilroy R."/>
            <person name="Ravi A."/>
            <person name="Getino M."/>
            <person name="Pursley I."/>
            <person name="Horton D.L."/>
            <person name="Alikhan N.-F."/>
            <person name="Baker D."/>
            <person name="Gharbi K."/>
            <person name="Hall N."/>
            <person name="Watson M."/>
            <person name="Adriaenssens E.M."/>
            <person name="Foster-Nyarko E."/>
            <person name="Jarju S."/>
            <person name="Secka A."/>
            <person name="Antonio M."/>
            <person name="Oren A."/>
            <person name="Chaudhuri R."/>
            <person name="La Ragione R.M."/>
            <person name="Hildebrand F."/>
            <person name="Pallen M.J."/>
        </authorList>
    </citation>
    <scope>NUCLEOTIDE SEQUENCE [LARGE SCALE GENOMIC DNA]</scope>
    <source>
        <strain evidence="10 11">Sa2CUA2</strain>
    </source>
</reference>
<dbReference type="PANTHER" id="PTHR30435">
    <property type="entry name" value="FLAGELLAR PROTEIN"/>
    <property type="match status" value="1"/>
</dbReference>
<sequence length="242" mass="25805">MDRLGYTAMTAANRSMQALQIHANNLANVNTAGFRADMERAAAVEVEGYGYDSRHMARVENNGVDLTPGPVNFTGRALDVAVKGQGLLTVQNGAGAEAYTRNGSLQVDAEGQLTVGGRLLLGEDGPLVLPEYDQLHIGTDGTVSVVPRGDFLMVEVGRIRLVDSQGADLMKNAQGLLIPRDNQPLAANEDITLASGYLESSNVSSIDQLVSTMSLSRLFETQVKMMKAAENLSEAGNRLIRG</sequence>
<dbReference type="InterPro" id="IPR001444">
    <property type="entry name" value="Flag_bb_rod_N"/>
</dbReference>
<evidence type="ECO:0000256" key="1">
    <source>
        <dbReference type="ARBA" id="ARBA00004117"/>
    </source>
</evidence>
<keyword evidence="10" id="KW-0966">Cell projection</keyword>
<comment type="caution">
    <text evidence="10">The sequence shown here is derived from an EMBL/GenBank/DDBJ whole genome shotgun (WGS) entry which is preliminary data.</text>
</comment>
<gene>
    <name evidence="10" type="ORF">H9642_06575</name>
</gene>
<keyword evidence="3 6" id="KW-0975">Bacterial flagellum</keyword>
<proteinExistence type="inferred from homology"/>
<dbReference type="Proteomes" id="UP000611945">
    <property type="component" value="Unassembled WGS sequence"/>
</dbReference>
<evidence type="ECO:0000256" key="3">
    <source>
        <dbReference type="ARBA" id="ARBA00023143"/>
    </source>
</evidence>
<comment type="subunit">
    <text evidence="4 6">The basal body constitutes a major portion of the flagellar organelle and consists of five rings (E,L,P,S, and M) mounted on a central rod. The rod consists of about 26 subunits of FlgG in the distal portion, and FlgB, FlgC and FlgF are thought to build up the proximal portion of the rod with about 6 subunits each.</text>
</comment>
<evidence type="ECO:0000259" key="7">
    <source>
        <dbReference type="Pfam" id="PF00460"/>
    </source>
</evidence>
<dbReference type="NCBIfam" id="TIGR03506">
    <property type="entry name" value="FlgEFG_subfam"/>
    <property type="match status" value="1"/>
</dbReference>
<comment type="similarity">
    <text evidence="2 6">Belongs to the flagella basal body rod proteins family.</text>
</comment>
<dbReference type="EMBL" id="JACSQG010000002">
    <property type="protein sequence ID" value="MBD7976853.1"/>
    <property type="molecule type" value="Genomic_DNA"/>
</dbReference>
<dbReference type="PANTHER" id="PTHR30435:SF18">
    <property type="entry name" value="FLAGELLAR BASAL-BODY ROD PROTEIN FLGF"/>
    <property type="match status" value="1"/>
</dbReference>
<comment type="subcellular location">
    <subcellularLocation>
        <location evidence="1 6">Bacterial flagellum basal body</location>
    </subcellularLocation>
</comment>
<dbReference type="Pfam" id="PF00460">
    <property type="entry name" value="Flg_bb_rod"/>
    <property type="match status" value="1"/>
</dbReference>
<evidence type="ECO:0000256" key="5">
    <source>
        <dbReference type="ARBA" id="ARBA00040228"/>
    </source>
</evidence>
<dbReference type="SUPFAM" id="SSF117143">
    <property type="entry name" value="Flagellar hook protein flgE"/>
    <property type="match status" value="1"/>
</dbReference>
<dbReference type="InterPro" id="IPR020013">
    <property type="entry name" value="Flagellar_FlgE/F/G"/>
</dbReference>